<sequence>MTAAPVPPSAGSARERARATFTADLLAAARRQVAEVGAAQLSLRGVARELGVASSAVYRYVDSRDALLTLLLIEAFDDGGAACETAFARARAAGASAGETWIAVARAFRAWATEHRHAYELAYGTPVPGYVAPQDTVSHATRVWGVLGRVIVAAAADGDLAPLVPPADVRGLVSPAVLEFAGSLADDGRAAPGTDAEEGVVRSVVLFDALVGAVSTELFGHLHGVTTDADRLFDVTIAAAATGVGLVLRPAA</sequence>
<dbReference type="Pfam" id="PF00440">
    <property type="entry name" value="TetR_N"/>
    <property type="match status" value="1"/>
</dbReference>
<evidence type="ECO:0000256" key="3">
    <source>
        <dbReference type="ARBA" id="ARBA00023163"/>
    </source>
</evidence>
<dbReference type="RefSeq" id="WP_289453881.1">
    <property type="nucleotide sequence ID" value="NZ_JAUCGQ010000001.1"/>
</dbReference>
<evidence type="ECO:0000313" key="7">
    <source>
        <dbReference type="Proteomes" id="UP001529338"/>
    </source>
</evidence>
<dbReference type="EMBL" id="JAUCGQ010000001">
    <property type="protein sequence ID" value="MDM7854228.1"/>
    <property type="molecule type" value="Genomic_DNA"/>
</dbReference>
<feature type="domain" description="HTH tetR-type" evidence="5">
    <location>
        <begin position="19"/>
        <end position="79"/>
    </location>
</feature>
<dbReference type="PANTHER" id="PTHR30055">
    <property type="entry name" value="HTH-TYPE TRANSCRIPTIONAL REGULATOR RUTR"/>
    <property type="match status" value="1"/>
</dbReference>
<dbReference type="SUPFAM" id="SSF46689">
    <property type="entry name" value="Homeodomain-like"/>
    <property type="match status" value="1"/>
</dbReference>
<name>A0ABT7SDG3_9CELL</name>
<comment type="caution">
    <text evidence="6">The sequence shown here is derived from an EMBL/GenBank/DDBJ whole genome shotgun (WGS) entry which is preliminary data.</text>
</comment>
<gene>
    <name evidence="6" type="ORF">QRT04_04725</name>
</gene>
<feature type="DNA-binding region" description="H-T-H motif" evidence="4">
    <location>
        <begin position="42"/>
        <end position="61"/>
    </location>
</feature>
<dbReference type="PRINTS" id="PR00455">
    <property type="entry name" value="HTHTETR"/>
</dbReference>
<dbReference type="InterPro" id="IPR001647">
    <property type="entry name" value="HTH_TetR"/>
</dbReference>
<organism evidence="6 7">
    <name type="scientific">Cellulomonas alba</name>
    <dbReference type="NCBI Taxonomy" id="3053467"/>
    <lineage>
        <taxon>Bacteria</taxon>
        <taxon>Bacillati</taxon>
        <taxon>Actinomycetota</taxon>
        <taxon>Actinomycetes</taxon>
        <taxon>Micrococcales</taxon>
        <taxon>Cellulomonadaceae</taxon>
        <taxon>Cellulomonas</taxon>
    </lineage>
</organism>
<dbReference type="InterPro" id="IPR009057">
    <property type="entry name" value="Homeodomain-like_sf"/>
</dbReference>
<accession>A0ABT7SDG3</accession>
<evidence type="ECO:0000256" key="4">
    <source>
        <dbReference type="PROSITE-ProRule" id="PRU00335"/>
    </source>
</evidence>
<dbReference type="PANTHER" id="PTHR30055:SF243">
    <property type="entry name" value="HTH-TYPE TRANSCRIPTIONAL REGULATOR RV1816"/>
    <property type="match status" value="1"/>
</dbReference>
<dbReference type="Proteomes" id="UP001529338">
    <property type="component" value="Unassembled WGS sequence"/>
</dbReference>
<dbReference type="Gene3D" id="1.10.357.10">
    <property type="entry name" value="Tetracycline Repressor, domain 2"/>
    <property type="match status" value="1"/>
</dbReference>
<dbReference type="InterPro" id="IPR036271">
    <property type="entry name" value="Tet_transcr_reg_TetR-rel_C_sf"/>
</dbReference>
<dbReference type="InterPro" id="IPR025996">
    <property type="entry name" value="MT1864/Rv1816-like_C"/>
</dbReference>
<protein>
    <submittedName>
        <fullName evidence="6">TetR/AcrR family transcriptional regulator</fullName>
    </submittedName>
</protein>
<evidence type="ECO:0000256" key="1">
    <source>
        <dbReference type="ARBA" id="ARBA00023015"/>
    </source>
</evidence>
<dbReference type="Pfam" id="PF13305">
    <property type="entry name" value="TetR_C_33"/>
    <property type="match status" value="1"/>
</dbReference>
<evidence type="ECO:0000259" key="5">
    <source>
        <dbReference type="PROSITE" id="PS50977"/>
    </source>
</evidence>
<dbReference type="PROSITE" id="PS50977">
    <property type="entry name" value="HTH_TETR_2"/>
    <property type="match status" value="1"/>
</dbReference>
<keyword evidence="1" id="KW-0805">Transcription regulation</keyword>
<dbReference type="InterPro" id="IPR050109">
    <property type="entry name" value="HTH-type_TetR-like_transc_reg"/>
</dbReference>
<keyword evidence="7" id="KW-1185">Reference proteome</keyword>
<keyword evidence="3" id="KW-0804">Transcription</keyword>
<dbReference type="SUPFAM" id="SSF48498">
    <property type="entry name" value="Tetracyclin repressor-like, C-terminal domain"/>
    <property type="match status" value="1"/>
</dbReference>
<reference evidence="6 7" key="1">
    <citation type="submission" date="2023-06" db="EMBL/GenBank/DDBJ databases">
        <title>Cellulomonas sp. MW4 Whole genome sequence.</title>
        <authorList>
            <person name="Park S."/>
        </authorList>
    </citation>
    <scope>NUCLEOTIDE SEQUENCE [LARGE SCALE GENOMIC DNA]</scope>
    <source>
        <strain evidence="6 7">MW4</strain>
    </source>
</reference>
<evidence type="ECO:0000313" key="6">
    <source>
        <dbReference type="EMBL" id="MDM7854228.1"/>
    </source>
</evidence>
<keyword evidence="2 4" id="KW-0238">DNA-binding</keyword>
<proteinExistence type="predicted"/>
<evidence type="ECO:0000256" key="2">
    <source>
        <dbReference type="ARBA" id="ARBA00023125"/>
    </source>
</evidence>